<keyword evidence="1" id="KW-0472">Membrane</keyword>
<organism evidence="2 3">
    <name type="scientific">Neocallimastix californiae</name>
    <dbReference type="NCBI Taxonomy" id="1754190"/>
    <lineage>
        <taxon>Eukaryota</taxon>
        <taxon>Fungi</taxon>
        <taxon>Fungi incertae sedis</taxon>
        <taxon>Chytridiomycota</taxon>
        <taxon>Chytridiomycota incertae sedis</taxon>
        <taxon>Neocallimastigomycetes</taxon>
        <taxon>Neocallimastigales</taxon>
        <taxon>Neocallimastigaceae</taxon>
        <taxon>Neocallimastix</taxon>
    </lineage>
</organism>
<proteinExistence type="predicted"/>
<sequence>MNDIDDSDYYYISDKNFEIKKRLFKFGNTKFKDSIIFAPAFTIIYVIDELIKRVELISNEDDEYIAIIVGMKNCSFRKALKQKDDLLNKELKRMIYYLKFITTFYFGFIKYSVLVLSIYAVIYLSNNVYNEEFKTKYQGIFSSVFILLFSANKVIFNYMMTVPIQVTMQALLLCACYSNGGAGAEEDDIFRSSLSSIYEKFKEKATGDIMDYLLDWFGDYAENQLYKKIIEIIEIIENIENIENIEI</sequence>
<keyword evidence="3" id="KW-1185">Reference proteome</keyword>
<accession>A0A1Y2B607</accession>
<evidence type="ECO:0000313" key="3">
    <source>
        <dbReference type="Proteomes" id="UP000193920"/>
    </source>
</evidence>
<reference evidence="2 3" key="1">
    <citation type="submission" date="2016-08" db="EMBL/GenBank/DDBJ databases">
        <title>A Parts List for Fungal Cellulosomes Revealed by Comparative Genomics.</title>
        <authorList>
            <consortium name="DOE Joint Genome Institute"/>
            <person name="Haitjema C.H."/>
            <person name="Gilmore S.P."/>
            <person name="Henske J.K."/>
            <person name="Solomon K.V."/>
            <person name="De Groot R."/>
            <person name="Kuo A."/>
            <person name="Mondo S.J."/>
            <person name="Salamov A.A."/>
            <person name="Labutti K."/>
            <person name="Zhao Z."/>
            <person name="Chiniquy J."/>
            <person name="Barry K."/>
            <person name="Brewer H.M."/>
            <person name="Purvine S.O."/>
            <person name="Wright A.T."/>
            <person name="Boxma B."/>
            <person name="Van Alen T."/>
            <person name="Hackstein J.H."/>
            <person name="Baker S.E."/>
            <person name="Grigoriev I.V."/>
            <person name="O'Malley M.A."/>
        </authorList>
    </citation>
    <scope>NUCLEOTIDE SEQUENCE [LARGE SCALE GENOMIC DNA]</scope>
    <source>
        <strain evidence="2 3">G1</strain>
    </source>
</reference>
<comment type="caution">
    <text evidence="2">The sequence shown here is derived from an EMBL/GenBank/DDBJ whole genome shotgun (WGS) entry which is preliminary data.</text>
</comment>
<gene>
    <name evidence="2" type="ORF">LY90DRAFT_512701</name>
</gene>
<evidence type="ECO:0000256" key="1">
    <source>
        <dbReference type="SAM" id="Phobius"/>
    </source>
</evidence>
<feature type="transmembrane region" description="Helical" evidence="1">
    <location>
        <begin position="137"/>
        <end position="156"/>
    </location>
</feature>
<protein>
    <submittedName>
        <fullName evidence="2">Uncharacterized protein</fullName>
    </submittedName>
</protein>
<dbReference type="Proteomes" id="UP000193920">
    <property type="component" value="Unassembled WGS sequence"/>
</dbReference>
<dbReference type="EMBL" id="MCOG01000175">
    <property type="protein sequence ID" value="ORY30281.1"/>
    <property type="molecule type" value="Genomic_DNA"/>
</dbReference>
<evidence type="ECO:0000313" key="2">
    <source>
        <dbReference type="EMBL" id="ORY30281.1"/>
    </source>
</evidence>
<dbReference type="AlphaFoldDB" id="A0A1Y2B607"/>
<keyword evidence="1" id="KW-1133">Transmembrane helix</keyword>
<name>A0A1Y2B607_9FUNG</name>
<keyword evidence="1" id="KW-0812">Transmembrane</keyword>
<feature type="transmembrane region" description="Helical" evidence="1">
    <location>
        <begin position="96"/>
        <end position="125"/>
    </location>
</feature>